<dbReference type="CDD" id="cd00564">
    <property type="entry name" value="TMP_TenI"/>
    <property type="match status" value="1"/>
</dbReference>
<sequence length="185" mass="19429">MTDPVRLPDARPYLPALPPGTLVIERSYGMPGRERRVRALVAEAHGHGLRVLVAGDPALARACGADGVHLPEGMARSLPRHALRGLRLVTMAAHGPRAMAAARRIGADAVLLSPVFPTQSHLGAPALGPLRLGALARVYPCPVLALGGVTPRNWRRLAHMPGVIGWAGIGFAARPASVRPHPASE</sequence>
<dbReference type="SUPFAM" id="SSF51391">
    <property type="entry name" value="Thiamin phosphate synthase"/>
    <property type="match status" value="1"/>
</dbReference>
<accession>A0A9J6PBE4</accession>
<keyword evidence="3" id="KW-1185">Reference proteome</keyword>
<dbReference type="EMBL" id="JAMZFT010000002">
    <property type="protein sequence ID" value="MCP1336517.1"/>
    <property type="molecule type" value="Genomic_DNA"/>
</dbReference>
<gene>
    <name evidence="2" type="ORF">NJQ99_08870</name>
</gene>
<dbReference type="Proteomes" id="UP001055804">
    <property type="component" value="Unassembled WGS sequence"/>
</dbReference>
<evidence type="ECO:0000259" key="1">
    <source>
        <dbReference type="Pfam" id="PF02581"/>
    </source>
</evidence>
<proteinExistence type="predicted"/>
<dbReference type="GO" id="GO:0009228">
    <property type="term" value="P:thiamine biosynthetic process"/>
    <property type="evidence" value="ECO:0007669"/>
    <property type="project" value="UniProtKB-KW"/>
</dbReference>
<dbReference type="Pfam" id="PF02581">
    <property type="entry name" value="TMP-TENI"/>
    <property type="match status" value="1"/>
</dbReference>
<dbReference type="InterPro" id="IPR022998">
    <property type="entry name" value="ThiamineP_synth_TenI"/>
</dbReference>
<organism evidence="2 3">
    <name type="scientific">Futiania mangrovi</name>
    <dbReference type="NCBI Taxonomy" id="2959716"/>
    <lineage>
        <taxon>Bacteria</taxon>
        <taxon>Pseudomonadati</taxon>
        <taxon>Pseudomonadota</taxon>
        <taxon>Alphaproteobacteria</taxon>
        <taxon>Futianiales</taxon>
        <taxon>Futianiaceae</taxon>
        <taxon>Futiania</taxon>
    </lineage>
</organism>
<reference evidence="2" key="1">
    <citation type="submission" date="2022-06" db="EMBL/GenBank/DDBJ databases">
        <title>Isolation and Genomics of Futiania mangrovii gen. nov., sp. nov., a Rare and Metabolically-versatile member in the Class Alphaproteobacteria.</title>
        <authorList>
            <person name="Liu L."/>
            <person name="Huang W.-C."/>
            <person name="Pan J."/>
            <person name="Li J."/>
            <person name="Huang Y."/>
            <person name="Du H."/>
            <person name="Liu Y."/>
            <person name="Li M."/>
        </authorList>
    </citation>
    <scope>NUCLEOTIDE SEQUENCE</scope>
    <source>
        <strain evidence="2">FT118</strain>
    </source>
</reference>
<protein>
    <submittedName>
        <fullName evidence="2">Thiamine phosphate synthase</fullName>
    </submittedName>
</protein>
<comment type="caution">
    <text evidence="2">The sequence shown here is derived from an EMBL/GenBank/DDBJ whole genome shotgun (WGS) entry which is preliminary data.</text>
</comment>
<dbReference type="InterPro" id="IPR036206">
    <property type="entry name" value="ThiamineP_synth_sf"/>
</dbReference>
<dbReference type="AlphaFoldDB" id="A0A9J6PBE4"/>
<evidence type="ECO:0000313" key="3">
    <source>
        <dbReference type="Proteomes" id="UP001055804"/>
    </source>
</evidence>
<dbReference type="Gene3D" id="3.20.20.70">
    <property type="entry name" value="Aldolase class I"/>
    <property type="match status" value="1"/>
</dbReference>
<dbReference type="RefSeq" id="WP_269332472.1">
    <property type="nucleotide sequence ID" value="NZ_JAMZFT010000002.1"/>
</dbReference>
<name>A0A9J6PBE4_9PROT</name>
<dbReference type="InterPro" id="IPR013785">
    <property type="entry name" value="Aldolase_TIM"/>
</dbReference>
<feature type="domain" description="Thiamine phosphate synthase/TenI" evidence="1">
    <location>
        <begin position="35"/>
        <end position="167"/>
    </location>
</feature>
<evidence type="ECO:0000313" key="2">
    <source>
        <dbReference type="EMBL" id="MCP1336517.1"/>
    </source>
</evidence>